<evidence type="ECO:0000313" key="2">
    <source>
        <dbReference type="EMBL" id="QAY59254.1"/>
    </source>
</evidence>
<sequence>MRFRSSLPLLIVGGIVASTALAGCSAGGDPDPVFPTAATGLPDATSLSEPGSTVAAGEWGVLQTYDSVGDPRVSVVAMKTGPVRKGTASDLDDVTIPGGLPDDSIAYYANISYSVLEGDHHASPMHQLTAVDTTSDEHATMLSVPSDLMNCPEQETEQATDVKQQAVGCLVFVMPEGTTPDAVVFTATHSDELDTDVSPLTFTLPAAESAS</sequence>
<evidence type="ECO:0000313" key="3">
    <source>
        <dbReference type="Proteomes" id="UP000293995"/>
    </source>
</evidence>
<dbReference type="EMBL" id="CP035494">
    <property type="protein sequence ID" value="QAY59254.1"/>
    <property type="molecule type" value="Genomic_DNA"/>
</dbReference>
<gene>
    <name evidence="2" type="ORF">ET475_04115</name>
</gene>
<dbReference type="KEGG" id="mprt:ET475_04115"/>
<accession>A0A4P6EB72</accession>
<organism evidence="2 3">
    <name type="scientific">Microbacterium protaetiae</name>
    <dbReference type="NCBI Taxonomy" id="2509458"/>
    <lineage>
        <taxon>Bacteria</taxon>
        <taxon>Bacillati</taxon>
        <taxon>Actinomycetota</taxon>
        <taxon>Actinomycetes</taxon>
        <taxon>Micrococcales</taxon>
        <taxon>Microbacteriaceae</taxon>
        <taxon>Microbacterium</taxon>
    </lineage>
</organism>
<evidence type="ECO:0000256" key="1">
    <source>
        <dbReference type="SAM" id="SignalP"/>
    </source>
</evidence>
<feature type="signal peptide" evidence="1">
    <location>
        <begin position="1"/>
        <end position="22"/>
    </location>
</feature>
<dbReference type="Proteomes" id="UP000293995">
    <property type="component" value="Chromosome"/>
</dbReference>
<evidence type="ECO:0008006" key="4">
    <source>
        <dbReference type="Google" id="ProtNLM"/>
    </source>
</evidence>
<feature type="chain" id="PRO_5038820007" description="DUF4352 domain-containing protein" evidence="1">
    <location>
        <begin position="23"/>
        <end position="211"/>
    </location>
</feature>
<protein>
    <recommendedName>
        <fullName evidence="4">DUF4352 domain-containing protein</fullName>
    </recommendedName>
</protein>
<keyword evidence="1" id="KW-0732">Signal</keyword>
<name>A0A4P6EB72_9MICO</name>
<dbReference type="PROSITE" id="PS51257">
    <property type="entry name" value="PROKAR_LIPOPROTEIN"/>
    <property type="match status" value="1"/>
</dbReference>
<dbReference type="AlphaFoldDB" id="A0A4P6EB72"/>
<dbReference type="RefSeq" id="WP_129386280.1">
    <property type="nucleotide sequence ID" value="NZ_CP035494.1"/>
</dbReference>
<dbReference type="OrthoDB" id="9890642at2"/>
<proteinExistence type="predicted"/>
<reference evidence="2 3" key="1">
    <citation type="submission" date="2019-01" db="EMBL/GenBank/DDBJ databases">
        <title>Genome sequencing of strain DFW100M-13.</title>
        <authorList>
            <person name="Heo J."/>
            <person name="Kim S.-J."/>
            <person name="Kim J.-S."/>
            <person name="Hong S.-B."/>
            <person name="Kwon S.-W."/>
        </authorList>
    </citation>
    <scope>NUCLEOTIDE SEQUENCE [LARGE SCALE GENOMIC DNA]</scope>
    <source>
        <strain evidence="2 3">DFW100M-13</strain>
    </source>
</reference>
<keyword evidence="3" id="KW-1185">Reference proteome</keyword>